<feature type="region of interest" description="Disordered" evidence="1">
    <location>
        <begin position="1"/>
        <end position="62"/>
    </location>
</feature>
<dbReference type="EMBL" id="KV423964">
    <property type="protein sequence ID" value="KZT57417.1"/>
    <property type="molecule type" value="Genomic_DNA"/>
</dbReference>
<accession>A0A165FZS7</accession>
<feature type="compositionally biased region" description="Low complexity" evidence="1">
    <location>
        <begin position="32"/>
        <end position="43"/>
    </location>
</feature>
<feature type="region of interest" description="Disordered" evidence="1">
    <location>
        <begin position="85"/>
        <end position="132"/>
    </location>
</feature>
<reference evidence="2 3" key="1">
    <citation type="journal article" date="2016" name="Mol. Biol. Evol.">
        <title>Comparative Genomics of Early-Diverging Mushroom-Forming Fungi Provides Insights into the Origins of Lignocellulose Decay Capabilities.</title>
        <authorList>
            <person name="Nagy L.G."/>
            <person name="Riley R."/>
            <person name="Tritt A."/>
            <person name="Adam C."/>
            <person name="Daum C."/>
            <person name="Floudas D."/>
            <person name="Sun H."/>
            <person name="Yadav J.S."/>
            <person name="Pangilinan J."/>
            <person name="Larsson K.H."/>
            <person name="Matsuura K."/>
            <person name="Barry K."/>
            <person name="Labutti K."/>
            <person name="Kuo R."/>
            <person name="Ohm R.A."/>
            <person name="Bhattacharya S.S."/>
            <person name="Shirouzu T."/>
            <person name="Yoshinaga Y."/>
            <person name="Martin F.M."/>
            <person name="Grigoriev I.V."/>
            <person name="Hibbett D.S."/>
        </authorList>
    </citation>
    <scope>NUCLEOTIDE SEQUENCE [LARGE SCALE GENOMIC DNA]</scope>
    <source>
        <strain evidence="2 3">HHB12733</strain>
    </source>
</reference>
<feature type="compositionally biased region" description="Polar residues" evidence="1">
    <location>
        <begin position="111"/>
        <end position="120"/>
    </location>
</feature>
<protein>
    <submittedName>
        <fullName evidence="2">Uncharacterized protein</fullName>
    </submittedName>
</protein>
<organism evidence="2 3">
    <name type="scientific">Calocera cornea HHB12733</name>
    <dbReference type="NCBI Taxonomy" id="1353952"/>
    <lineage>
        <taxon>Eukaryota</taxon>
        <taxon>Fungi</taxon>
        <taxon>Dikarya</taxon>
        <taxon>Basidiomycota</taxon>
        <taxon>Agaricomycotina</taxon>
        <taxon>Dacrymycetes</taxon>
        <taxon>Dacrymycetales</taxon>
        <taxon>Dacrymycetaceae</taxon>
        <taxon>Calocera</taxon>
    </lineage>
</organism>
<dbReference type="InParanoid" id="A0A165FZS7"/>
<keyword evidence="3" id="KW-1185">Reference proteome</keyword>
<evidence type="ECO:0000313" key="3">
    <source>
        <dbReference type="Proteomes" id="UP000076842"/>
    </source>
</evidence>
<evidence type="ECO:0000256" key="1">
    <source>
        <dbReference type="SAM" id="MobiDB-lite"/>
    </source>
</evidence>
<evidence type="ECO:0000313" key="2">
    <source>
        <dbReference type="EMBL" id="KZT57417.1"/>
    </source>
</evidence>
<name>A0A165FZS7_9BASI</name>
<dbReference type="AlphaFoldDB" id="A0A165FZS7"/>
<sequence>MLPDCLRPVVPRHAHVPPRERHASPLPGSEKPASAPSLLSSSAERNATLPRAVSTARQCQSSPRAYCVSRDGLAGLGNVVMTPTGHRMSTCSATAPPSPPPPSPTTTRTRVSNPISSFPHHSSMARTPPSMN</sequence>
<gene>
    <name evidence="2" type="ORF">CALCODRAFT_284628</name>
</gene>
<dbReference type="Proteomes" id="UP000076842">
    <property type="component" value="Unassembled WGS sequence"/>
</dbReference>
<proteinExistence type="predicted"/>